<feature type="compositionally biased region" description="Low complexity" evidence="3">
    <location>
        <begin position="304"/>
        <end position="355"/>
    </location>
</feature>
<reference evidence="5" key="2">
    <citation type="journal article" date="2016" name="G3 (Bethesda)">
        <title>Genome Evolution in Three Species of Cactophilic Drosophila.</title>
        <authorList>
            <person name="Sanchez-Flores A."/>
            <person name="Penazola F."/>
            <person name="Carpinteyro-Ponce J."/>
            <person name="Nazario-Yepiz N."/>
            <person name="Abreu-Goodger C."/>
            <person name="Machado C.A."/>
            <person name="Markow T.A."/>
        </authorList>
    </citation>
    <scope>NUCLEOTIDE SEQUENCE [LARGE SCALE GENOMIC DNA]</scope>
</reference>
<feature type="compositionally biased region" description="Low complexity" evidence="3">
    <location>
        <begin position="48"/>
        <end position="63"/>
    </location>
</feature>
<dbReference type="Proteomes" id="UP000694904">
    <property type="component" value="Chromosome 2"/>
</dbReference>
<evidence type="ECO:0000259" key="4">
    <source>
        <dbReference type="PROSITE" id="PS50961"/>
    </source>
</evidence>
<dbReference type="Gene3D" id="1.10.10.10">
    <property type="entry name" value="Winged helix-like DNA-binding domain superfamily/Winged helix DNA-binding domain"/>
    <property type="match status" value="1"/>
</dbReference>
<feature type="region of interest" description="Disordered" evidence="3">
    <location>
        <begin position="850"/>
        <end position="919"/>
    </location>
</feature>
<feature type="compositionally biased region" description="Low complexity" evidence="3">
    <location>
        <begin position="852"/>
        <end position="868"/>
    </location>
</feature>
<protein>
    <submittedName>
        <fullName evidence="6">La-related protein 1 isoform X3</fullName>
    </submittedName>
</protein>
<feature type="compositionally biased region" description="Basic and acidic residues" evidence="3">
    <location>
        <begin position="876"/>
        <end position="892"/>
    </location>
</feature>
<organism evidence="5 6">
    <name type="scientific">Drosophila arizonae</name>
    <name type="common">Fruit fly</name>
    <dbReference type="NCBI Taxonomy" id="7263"/>
    <lineage>
        <taxon>Eukaryota</taxon>
        <taxon>Metazoa</taxon>
        <taxon>Ecdysozoa</taxon>
        <taxon>Arthropoda</taxon>
        <taxon>Hexapoda</taxon>
        <taxon>Insecta</taxon>
        <taxon>Pterygota</taxon>
        <taxon>Neoptera</taxon>
        <taxon>Endopterygota</taxon>
        <taxon>Diptera</taxon>
        <taxon>Brachycera</taxon>
        <taxon>Muscomorpha</taxon>
        <taxon>Ephydroidea</taxon>
        <taxon>Drosophilidae</taxon>
        <taxon>Drosophila</taxon>
    </lineage>
</organism>
<dbReference type="Pfam" id="PF05383">
    <property type="entry name" value="La"/>
    <property type="match status" value="1"/>
</dbReference>
<keyword evidence="1 2" id="KW-0694">RNA-binding</keyword>
<feature type="region of interest" description="Disordered" evidence="3">
    <location>
        <begin position="554"/>
        <end position="705"/>
    </location>
</feature>
<evidence type="ECO:0000313" key="6">
    <source>
        <dbReference type="RefSeq" id="XP_017873101.1"/>
    </source>
</evidence>
<feature type="compositionally biased region" description="Low complexity" evidence="3">
    <location>
        <begin position="696"/>
        <end position="705"/>
    </location>
</feature>
<feature type="domain" description="HTH La-type RNA-binding" evidence="4">
    <location>
        <begin position="750"/>
        <end position="841"/>
    </location>
</feature>
<evidence type="ECO:0000256" key="1">
    <source>
        <dbReference type="ARBA" id="ARBA00022884"/>
    </source>
</evidence>
<accession>A0ABM1Q0W5</accession>
<feature type="region of interest" description="Disordered" evidence="3">
    <location>
        <begin position="992"/>
        <end position="1013"/>
    </location>
</feature>
<dbReference type="GeneID" id="108620701"/>
<dbReference type="RefSeq" id="XP_017873101.1">
    <property type="nucleotide sequence ID" value="XM_018017612.1"/>
</dbReference>
<feature type="compositionally biased region" description="Low complexity" evidence="3">
    <location>
        <begin position="481"/>
        <end position="512"/>
    </location>
</feature>
<feature type="compositionally biased region" description="Basic and acidic residues" evidence="3">
    <location>
        <begin position="575"/>
        <end position="594"/>
    </location>
</feature>
<reference evidence="6" key="3">
    <citation type="submission" date="2025-08" db="UniProtKB">
        <authorList>
            <consortium name="RefSeq"/>
        </authorList>
    </citation>
    <scope>IDENTIFICATION</scope>
    <source>
        <tissue evidence="6">Whole organism</tissue>
    </source>
</reference>
<dbReference type="InterPro" id="IPR006630">
    <property type="entry name" value="La_HTH"/>
</dbReference>
<evidence type="ECO:0000256" key="2">
    <source>
        <dbReference type="PROSITE-ProRule" id="PRU00332"/>
    </source>
</evidence>
<feature type="region of interest" description="Disordered" evidence="3">
    <location>
        <begin position="433"/>
        <end position="453"/>
    </location>
</feature>
<gene>
    <name evidence="6" type="primary">LOC108620701</name>
</gene>
<feature type="compositionally biased region" description="Polar residues" evidence="3">
    <location>
        <begin position="226"/>
        <end position="239"/>
    </location>
</feature>
<dbReference type="PROSITE" id="PS50961">
    <property type="entry name" value="HTH_LA"/>
    <property type="match status" value="1"/>
</dbReference>
<feature type="compositionally biased region" description="Polar residues" evidence="3">
    <location>
        <begin position="206"/>
        <end position="217"/>
    </location>
</feature>
<feature type="compositionally biased region" description="Polar residues" evidence="3">
    <location>
        <begin position="68"/>
        <end position="77"/>
    </location>
</feature>
<dbReference type="SUPFAM" id="SSF46785">
    <property type="entry name" value="Winged helix' DNA-binding domain"/>
    <property type="match status" value="1"/>
</dbReference>
<dbReference type="PANTHER" id="PTHR22792:SF132">
    <property type="entry name" value="LA-RELATED PROTEIN 1"/>
    <property type="match status" value="1"/>
</dbReference>
<feature type="compositionally biased region" description="Basic and acidic residues" evidence="3">
    <location>
        <begin position="138"/>
        <end position="149"/>
    </location>
</feature>
<feature type="compositionally biased region" description="Low complexity" evidence="3">
    <location>
        <begin position="246"/>
        <end position="264"/>
    </location>
</feature>
<feature type="region of interest" description="Disordered" evidence="3">
    <location>
        <begin position="48"/>
        <end position="355"/>
    </location>
</feature>
<proteinExistence type="predicted"/>
<keyword evidence="5" id="KW-1185">Reference proteome</keyword>
<evidence type="ECO:0000313" key="5">
    <source>
        <dbReference type="Proteomes" id="UP000694904"/>
    </source>
</evidence>
<feature type="compositionally biased region" description="Low complexity" evidence="3">
    <location>
        <begin position="80"/>
        <end position="95"/>
    </location>
</feature>
<name>A0ABM1Q0W5_DROAR</name>
<evidence type="ECO:0000256" key="3">
    <source>
        <dbReference type="SAM" id="MobiDB-lite"/>
    </source>
</evidence>
<dbReference type="SMART" id="SM00715">
    <property type="entry name" value="LA"/>
    <property type="match status" value="1"/>
</dbReference>
<dbReference type="InterPro" id="IPR036388">
    <property type="entry name" value="WH-like_DNA-bd_sf"/>
</dbReference>
<dbReference type="PANTHER" id="PTHR22792">
    <property type="entry name" value="LUPUS LA PROTEIN-RELATED"/>
    <property type="match status" value="1"/>
</dbReference>
<feature type="region of interest" description="Disordered" evidence="3">
    <location>
        <begin position="481"/>
        <end position="532"/>
    </location>
</feature>
<sequence>MSSSSSKDDATASNAGAVTVAAVAAASAAATASYANVVQNLDNKKAAVATATATATAAAAATVDNKENQPNLKTLKSWSEETAAAEAAVEEPPTVGEKRAAAGGDNTAENSSELDDNNDFLPVLSSHHRRDRKKARKDKPTPREYRDKQQPSAGGSGSGPVQGQGQKSAAGRRLPGGIEADGRKHMARQRMPRGNSPRKNVGAPGASTSGSANVNGKTQKERKSDTSPSASLEANNSGNEAKAGDTDAQAAASTAASPAAPQPKRFIAAPPPKVNAWKISTKQVGSPKAGSSPLDKRVLQPKAQQQSKQTGSSNSNNNNNNSNKKTQQQQQPQQQQQQQQLKQVQQQQGAAAQTAIKTTTITATATTEAGATVAAAVVAVTATTTKEAVSTNVDASIADALVGSVVKDKRKVNQKASDFSNVGEWPTLIGGVSGSGKATVNEPKRNATKKQPVAKAATAAGVAAAGTASANQPATSVTTAAAATSSDSNAEPNVTSVATSSSSNQAQNATVSTSQDAKSQREAEQPAGSAAVPATGALAGAAINKKIPKHKWRPLQIDLAKSSRPKPIGGRPNRRFSDDAYEQRRPPRAYHERAGPAGARGSEGHAGSGGPAESRPHGGRYAYNARTSAATERVDSWRSSGPSAAVYDEQRPGIGAEGAAGGAASTSAPGAGGLRGPRRFRTPYRGGRQGRGGFTRPGPGRPTNRIPRHLLASGEYANYLPADAAGADSSQSYVLMGTHYFGNVPAAYIEMDATSVKEAIKKQVEYYFSADNLTGDFFLRRKMDPEGYIPVTLIASFHRVLALTTDVALIVTAIKESDKLELFEGYKVRTKTTPTIWPISDIIDEADKSKLQPKLQQQQPQQQQKQQPETVTVEEPVLKKTEKAENQTEPVKEAVQPPEASVATLSSTPPPPVILSPAMATRPLNSIPPPPVPRNSNLVPQMLLEKQRPTIAAINSVDAISALTQRVEGVVGQKAVAGAAAELADHLSGLAESVKPKSSSTPEKRTAAKAAGAGEGDGVVAALVAEPEGMWKELLLRHPLSAMPKKKN</sequence>
<reference evidence="5" key="1">
    <citation type="journal article" date="1997" name="Nucleic Acids Res.">
        <title>tRNAscan-SE: a program for improved detection of transfer RNA genes in genomic sequence.</title>
        <authorList>
            <person name="Lowe T.M."/>
            <person name="Eddy S.R."/>
        </authorList>
    </citation>
    <scope>NUCLEOTIDE SEQUENCE [LARGE SCALE GENOMIC DNA]</scope>
</reference>
<dbReference type="InterPro" id="IPR036390">
    <property type="entry name" value="WH_DNA-bd_sf"/>
</dbReference>
<feature type="compositionally biased region" description="Basic residues" evidence="3">
    <location>
        <begin position="126"/>
        <end position="137"/>
    </location>
</feature>
<dbReference type="InterPro" id="IPR045180">
    <property type="entry name" value="La_dom_prot"/>
</dbReference>